<evidence type="ECO:0000313" key="4">
    <source>
        <dbReference type="Proteomes" id="UP001652564"/>
    </source>
</evidence>
<dbReference type="Pfam" id="PF11977">
    <property type="entry name" value="RNase_Zc3h12a"/>
    <property type="match status" value="1"/>
</dbReference>
<accession>A0ABT2ZPP2</accession>
<name>A0ABT2ZPP2_9RHOB</name>
<comment type="caution">
    <text evidence="3">The sequence shown here is derived from an EMBL/GenBank/DDBJ whole genome shotgun (WGS) entry which is preliminary data.</text>
</comment>
<evidence type="ECO:0000259" key="2">
    <source>
        <dbReference type="Pfam" id="PF11977"/>
    </source>
</evidence>
<proteinExistence type="predicted"/>
<feature type="transmembrane region" description="Helical" evidence="1">
    <location>
        <begin position="27"/>
        <end position="43"/>
    </location>
</feature>
<sequence length="201" mass="21625">MIAPLLLLLLSLAGIIAAYALPGMTDLVIVAGPSLAASLYLLVRARTREKTPNVKPDPAPSGRAYNRRIVVDASDVMSWKDGKPQLETLREVVRHVMALGYTPGVVFDTDAGQVLTGAPQDNAALGRLLGLPMDNVLVIDEDETAETTVLAAARHLGARVVTNGRFRGAEKTHPELHQPGYLIRGGYKSGELWLKLDRVDA</sequence>
<evidence type="ECO:0000313" key="3">
    <source>
        <dbReference type="EMBL" id="MCV2873119.1"/>
    </source>
</evidence>
<evidence type="ECO:0000256" key="1">
    <source>
        <dbReference type="SAM" id="Phobius"/>
    </source>
</evidence>
<dbReference type="Proteomes" id="UP001652564">
    <property type="component" value="Unassembled WGS sequence"/>
</dbReference>
<reference evidence="3 4" key="1">
    <citation type="submission" date="2022-10" db="EMBL/GenBank/DDBJ databases">
        <title>Defluviimonas sp. nov., isolated from ocean surface sediments.</title>
        <authorList>
            <person name="He W."/>
            <person name="Wang L."/>
            <person name="Zhang D.-F."/>
        </authorList>
    </citation>
    <scope>NUCLEOTIDE SEQUENCE [LARGE SCALE GENOMIC DNA]</scope>
    <source>
        <strain evidence="3 4">WL0050</strain>
    </source>
</reference>
<protein>
    <recommendedName>
        <fullName evidence="2">RNase NYN domain-containing protein</fullName>
    </recommendedName>
</protein>
<organism evidence="3 4">
    <name type="scientific">Albidovulum litorale</name>
    <dbReference type="NCBI Taxonomy" id="2984134"/>
    <lineage>
        <taxon>Bacteria</taxon>
        <taxon>Pseudomonadati</taxon>
        <taxon>Pseudomonadota</taxon>
        <taxon>Alphaproteobacteria</taxon>
        <taxon>Rhodobacterales</taxon>
        <taxon>Paracoccaceae</taxon>
        <taxon>Albidovulum</taxon>
    </lineage>
</organism>
<keyword evidence="1" id="KW-1133">Transmembrane helix</keyword>
<dbReference type="InterPro" id="IPR021869">
    <property type="entry name" value="RNase_Zc3h12_NYN"/>
</dbReference>
<gene>
    <name evidence="3" type="ORF">OEZ71_12520</name>
</gene>
<keyword evidence="4" id="KW-1185">Reference proteome</keyword>
<keyword evidence="1" id="KW-0812">Transmembrane</keyword>
<keyword evidence="1" id="KW-0472">Membrane</keyword>
<feature type="domain" description="RNase NYN" evidence="2">
    <location>
        <begin position="66"/>
        <end position="176"/>
    </location>
</feature>
<dbReference type="EMBL" id="JAOWKZ010000003">
    <property type="protein sequence ID" value="MCV2873119.1"/>
    <property type="molecule type" value="Genomic_DNA"/>
</dbReference>